<feature type="compositionally biased region" description="Polar residues" evidence="2">
    <location>
        <begin position="233"/>
        <end position="260"/>
    </location>
</feature>
<organism evidence="4 5">
    <name type="scientific">Rhodotorula toruloides</name>
    <name type="common">Yeast</name>
    <name type="synonym">Rhodosporidium toruloides</name>
    <dbReference type="NCBI Taxonomy" id="5286"/>
    <lineage>
        <taxon>Eukaryota</taxon>
        <taxon>Fungi</taxon>
        <taxon>Dikarya</taxon>
        <taxon>Basidiomycota</taxon>
        <taxon>Pucciniomycotina</taxon>
        <taxon>Microbotryomycetes</taxon>
        <taxon>Sporidiobolales</taxon>
        <taxon>Sporidiobolaceae</taxon>
        <taxon>Rhodotorula</taxon>
    </lineage>
</organism>
<gene>
    <name evidence="4" type="ORF">Rt10032_c05g2578</name>
</gene>
<evidence type="ECO:0000259" key="3">
    <source>
        <dbReference type="Pfam" id="PF03959"/>
    </source>
</evidence>
<feature type="region of interest" description="Disordered" evidence="2">
    <location>
        <begin position="230"/>
        <end position="260"/>
    </location>
</feature>
<dbReference type="OrthoDB" id="2094269at2759"/>
<sequence>MSTRVRVLALPGHGQSASVLQAKLKRHKEIWGNDFEVVTMDPPYPLVNGSVSDDWAFQATNTDAISPTSFCWWDWSSHWRFKPGEFEGAVRHFRRFYENNGPFDVCFGFSQGAAMAVLVLALFERPNLHPVWLAGSPRPAFGPGDPDYVAWYKSHRPTTPTLHIIGKNDVVADPAHSLDTVARFANTTVVWHDGGHHIPRKPYFSHLIKDYILSSCDAHDWIDMPTRDGWGSPTESVASSTGGDNPLTGSLDDTMTSSRL</sequence>
<dbReference type="GO" id="GO:0016787">
    <property type="term" value="F:hydrolase activity"/>
    <property type="evidence" value="ECO:0007669"/>
    <property type="project" value="UniProtKB-KW"/>
</dbReference>
<evidence type="ECO:0000256" key="2">
    <source>
        <dbReference type="SAM" id="MobiDB-lite"/>
    </source>
</evidence>
<evidence type="ECO:0000313" key="5">
    <source>
        <dbReference type="Proteomes" id="UP000321518"/>
    </source>
</evidence>
<evidence type="ECO:0000313" key="4">
    <source>
        <dbReference type="EMBL" id="GEM08561.1"/>
    </source>
</evidence>
<dbReference type="EMBL" id="BJWK01000005">
    <property type="protein sequence ID" value="GEM08561.1"/>
    <property type="molecule type" value="Genomic_DNA"/>
</dbReference>
<dbReference type="Gene3D" id="3.40.50.1820">
    <property type="entry name" value="alpha/beta hydrolase"/>
    <property type="match status" value="1"/>
</dbReference>
<dbReference type="GO" id="GO:0005737">
    <property type="term" value="C:cytoplasm"/>
    <property type="evidence" value="ECO:0007669"/>
    <property type="project" value="TreeGrafter"/>
</dbReference>
<dbReference type="Proteomes" id="UP000321518">
    <property type="component" value="Unassembled WGS sequence"/>
</dbReference>
<feature type="domain" description="Serine hydrolase" evidence="3">
    <location>
        <begin position="1"/>
        <end position="204"/>
    </location>
</feature>
<dbReference type="InterPro" id="IPR050593">
    <property type="entry name" value="LovG"/>
</dbReference>
<keyword evidence="1" id="KW-0378">Hydrolase</keyword>
<dbReference type="SUPFAM" id="SSF53474">
    <property type="entry name" value="alpha/beta-Hydrolases"/>
    <property type="match status" value="1"/>
</dbReference>
<dbReference type="InterPro" id="IPR005645">
    <property type="entry name" value="FSH-like_dom"/>
</dbReference>
<dbReference type="PANTHER" id="PTHR48070:SF6">
    <property type="entry name" value="ESTERASE OVCA2"/>
    <property type="match status" value="1"/>
</dbReference>
<comment type="caution">
    <text evidence="4">The sequence shown here is derived from an EMBL/GenBank/DDBJ whole genome shotgun (WGS) entry which is preliminary data.</text>
</comment>
<reference evidence="4 5" key="1">
    <citation type="submission" date="2019-07" db="EMBL/GenBank/DDBJ databases">
        <title>Rhodotorula toruloides NBRC10032 genome sequencing.</title>
        <authorList>
            <person name="Shida Y."/>
            <person name="Takaku H."/>
            <person name="Ogasawara W."/>
            <person name="Mori K."/>
        </authorList>
    </citation>
    <scope>NUCLEOTIDE SEQUENCE [LARGE SCALE GENOMIC DNA]</scope>
    <source>
        <strain evidence="4 5">NBRC10032</strain>
    </source>
</reference>
<evidence type="ECO:0000256" key="1">
    <source>
        <dbReference type="ARBA" id="ARBA00022801"/>
    </source>
</evidence>
<dbReference type="InterPro" id="IPR029058">
    <property type="entry name" value="AB_hydrolase_fold"/>
</dbReference>
<dbReference type="Pfam" id="PF03959">
    <property type="entry name" value="FSH1"/>
    <property type="match status" value="1"/>
</dbReference>
<name>A0A511KDV3_RHOTO</name>
<protein>
    <submittedName>
        <fullName evidence="4">Dihydrofolate reductase</fullName>
    </submittedName>
</protein>
<dbReference type="GO" id="GO:0005634">
    <property type="term" value="C:nucleus"/>
    <property type="evidence" value="ECO:0007669"/>
    <property type="project" value="TreeGrafter"/>
</dbReference>
<accession>A0A511KDV3</accession>
<dbReference type="PANTHER" id="PTHR48070">
    <property type="entry name" value="ESTERASE OVCA2"/>
    <property type="match status" value="1"/>
</dbReference>
<dbReference type="AlphaFoldDB" id="A0A511KDV3"/>
<proteinExistence type="predicted"/>